<proteinExistence type="inferred from homology"/>
<comment type="similarity">
    <text evidence="5">Belongs to the bacterial secretin family.</text>
</comment>
<evidence type="ECO:0000256" key="4">
    <source>
        <dbReference type="ARBA" id="ARBA00025897"/>
    </source>
</evidence>
<comment type="subunit">
    <text evidence="4">Homododecamer. Tetramer of trimer.</text>
</comment>
<accession>A0A1X7LUC1</accession>
<feature type="compositionally biased region" description="Basic and acidic residues" evidence="6">
    <location>
        <begin position="544"/>
        <end position="556"/>
    </location>
</feature>
<feature type="region of interest" description="Disordered" evidence="6">
    <location>
        <begin position="38"/>
        <end position="106"/>
    </location>
</feature>
<dbReference type="PRINTS" id="PR00811">
    <property type="entry name" value="BCTERIALGSPD"/>
</dbReference>
<dbReference type="InterPro" id="IPR004845">
    <property type="entry name" value="T2SS_GspD_CS"/>
</dbReference>
<dbReference type="PANTHER" id="PTHR30332">
    <property type="entry name" value="PROBABLE GENERAL SECRETION PATHWAY PROTEIN D"/>
    <property type="match status" value="1"/>
</dbReference>
<feature type="compositionally biased region" description="Low complexity" evidence="6">
    <location>
        <begin position="86"/>
        <end position="103"/>
    </location>
</feature>
<dbReference type="InterPro" id="IPR032789">
    <property type="entry name" value="T2SS-T3SS_pil_N"/>
</dbReference>
<reference evidence="10" key="1">
    <citation type="submission" date="2017-04" db="EMBL/GenBank/DDBJ databases">
        <authorList>
            <person name="Varghese N."/>
            <person name="Submissions S."/>
        </authorList>
    </citation>
    <scope>NUCLEOTIDE SEQUENCE [LARGE SCALE GENOMIC DNA]</scope>
    <source>
        <strain evidence="10">LMG 29540</strain>
    </source>
</reference>
<dbReference type="STRING" id="1515439.SAMN06265784_10973"/>
<evidence type="ECO:0000256" key="6">
    <source>
        <dbReference type="SAM" id="MobiDB-lite"/>
    </source>
</evidence>
<dbReference type="AlphaFoldDB" id="A0A1X7LUC1"/>
<sequence length="576" mass="60714">MTTNREHKTGRIIRGVHLAFVTSLAMTSLHGYAESPLPASGPAAASAPLAKSGEPGPATAVPASASTSASASASVPALVPDRRGPARSAEPSTASTSAAAPAALRRVKYRPPVERDDDDSLVEYAQGVPSTLYLYKGEVKVIPVQGKVKRVAVGNGDVINASVVDHQLLLLAQQPGDTSLVVWTDAGIALRTKISVSAQDRTTTLSRLQHSLGFVEDLRIDADGNRFVVRGKVHPEQKDLVTTALQGMPDVVNLIEVDDGASLKKTVHFKMDILEISKTAERNLGIAWDQQINGPQASVAGNAIRTGRYRPFPDTGTASFDNAPSAAGGAASGAFLGIATSIFSKINLLVNDGDAYILASPELNSRSGGKATFLSGGEVPIPVSAGFGAQDVIYKEYGIRLEIAPTVDARNVISTDLLTEISQIDPTVQVQGYPAFITRRTTSQLSVRPGETLALAGLISADAATAVDKLPLLGDIPVLGHLFKSTDFRNNKSDLVVLVTPYIVDADSDKNAELTTRGSDIQADYHNEYGNPSPLPEANAQRTEALRKEEEKRARSEAAPASSASPAVLDRSMYGN</sequence>
<evidence type="ECO:0000256" key="3">
    <source>
        <dbReference type="ARBA" id="ARBA00024678"/>
    </source>
</evidence>
<dbReference type="PANTHER" id="PTHR30332:SF17">
    <property type="entry name" value="TYPE IV PILIATION SYSTEM PROTEIN DR_0774-RELATED"/>
    <property type="match status" value="1"/>
</dbReference>
<evidence type="ECO:0000256" key="5">
    <source>
        <dbReference type="RuleBase" id="RU004003"/>
    </source>
</evidence>
<feature type="domain" description="Pilus formation protein N-terminal" evidence="8">
    <location>
        <begin position="130"/>
        <end position="196"/>
    </location>
</feature>
<gene>
    <name evidence="9" type="ORF">SAMN06265784_10973</name>
</gene>
<keyword evidence="2" id="KW-0178">Competence</keyword>
<feature type="compositionally biased region" description="Low complexity" evidence="6">
    <location>
        <begin position="38"/>
        <end position="77"/>
    </location>
</feature>
<evidence type="ECO:0000259" key="7">
    <source>
        <dbReference type="Pfam" id="PF00263"/>
    </source>
</evidence>
<dbReference type="InterPro" id="IPR050810">
    <property type="entry name" value="Bact_Secretion_Sys_Channel"/>
</dbReference>
<dbReference type="GO" id="GO:0009306">
    <property type="term" value="P:protein secretion"/>
    <property type="evidence" value="ECO:0007669"/>
    <property type="project" value="InterPro"/>
</dbReference>
<name>A0A1X7LUC1_9BURK</name>
<dbReference type="InterPro" id="IPR004846">
    <property type="entry name" value="T2SS/T3SS_dom"/>
</dbReference>
<dbReference type="GO" id="GO:0015627">
    <property type="term" value="C:type II protein secretion system complex"/>
    <property type="evidence" value="ECO:0007669"/>
    <property type="project" value="TreeGrafter"/>
</dbReference>
<keyword evidence="10" id="KW-1185">Reference proteome</keyword>
<evidence type="ECO:0000259" key="8">
    <source>
        <dbReference type="Pfam" id="PF13629"/>
    </source>
</evidence>
<dbReference type="PROSITE" id="PS00875">
    <property type="entry name" value="T2SP_D"/>
    <property type="match status" value="1"/>
</dbReference>
<feature type="domain" description="Type II/III secretion system secretin-like" evidence="7">
    <location>
        <begin position="349"/>
        <end position="505"/>
    </location>
</feature>
<evidence type="ECO:0000313" key="9">
    <source>
        <dbReference type="EMBL" id="SMG57077.1"/>
    </source>
</evidence>
<protein>
    <recommendedName>
        <fullName evidence="1">Type IV pilus biogenesis and competence protein PilQ</fullName>
    </recommendedName>
</protein>
<feature type="compositionally biased region" description="Low complexity" evidence="6">
    <location>
        <begin position="557"/>
        <end position="567"/>
    </location>
</feature>
<dbReference type="Pfam" id="PF13629">
    <property type="entry name" value="T2SS-T3SS_pil_N"/>
    <property type="match status" value="1"/>
</dbReference>
<evidence type="ECO:0000313" key="10">
    <source>
        <dbReference type="Proteomes" id="UP000193228"/>
    </source>
</evidence>
<evidence type="ECO:0000256" key="2">
    <source>
        <dbReference type="ARBA" id="ARBA00023287"/>
    </source>
</evidence>
<dbReference type="InterPro" id="IPR001775">
    <property type="entry name" value="GspD/PilQ"/>
</dbReference>
<dbReference type="Proteomes" id="UP000193228">
    <property type="component" value="Unassembled WGS sequence"/>
</dbReference>
<comment type="function">
    <text evidence="3">Required for type IV pilus biogenesis and competence. Could function as a pore for exit of the pilus but also as a channel for entry of heme and antimicrobial agents and uptake of transforming DNA.</text>
</comment>
<organism evidence="9 10">
    <name type="scientific">Paraburkholderia susongensis</name>
    <dbReference type="NCBI Taxonomy" id="1515439"/>
    <lineage>
        <taxon>Bacteria</taxon>
        <taxon>Pseudomonadati</taxon>
        <taxon>Pseudomonadota</taxon>
        <taxon>Betaproteobacteria</taxon>
        <taxon>Burkholderiales</taxon>
        <taxon>Burkholderiaceae</taxon>
        <taxon>Paraburkholderia</taxon>
    </lineage>
</organism>
<dbReference type="GO" id="GO:0030420">
    <property type="term" value="P:establishment of competence for transformation"/>
    <property type="evidence" value="ECO:0007669"/>
    <property type="project" value="UniProtKB-KW"/>
</dbReference>
<feature type="region of interest" description="Disordered" evidence="6">
    <location>
        <begin position="523"/>
        <end position="576"/>
    </location>
</feature>
<dbReference type="Pfam" id="PF00263">
    <property type="entry name" value="Secretin"/>
    <property type="match status" value="1"/>
</dbReference>
<evidence type="ECO:0000256" key="1">
    <source>
        <dbReference type="ARBA" id="ARBA00014124"/>
    </source>
</evidence>
<dbReference type="EMBL" id="FXAT01000009">
    <property type="protein sequence ID" value="SMG57077.1"/>
    <property type="molecule type" value="Genomic_DNA"/>
</dbReference>